<reference evidence="6" key="1">
    <citation type="journal article" date="2021" name="PeerJ">
        <title>Extensive microbial diversity within the chicken gut microbiome revealed by metagenomics and culture.</title>
        <authorList>
            <person name="Gilroy R."/>
            <person name="Ravi A."/>
            <person name="Getino M."/>
            <person name="Pursley I."/>
            <person name="Horton D.L."/>
            <person name="Alikhan N.F."/>
            <person name="Baker D."/>
            <person name="Gharbi K."/>
            <person name="Hall N."/>
            <person name="Watson M."/>
            <person name="Adriaenssens E.M."/>
            <person name="Foster-Nyarko E."/>
            <person name="Jarju S."/>
            <person name="Secka A."/>
            <person name="Antonio M."/>
            <person name="Oren A."/>
            <person name="Chaudhuri R.R."/>
            <person name="La Ragione R."/>
            <person name="Hildebrand F."/>
            <person name="Pallen M.J."/>
        </authorList>
    </citation>
    <scope>NUCLEOTIDE SEQUENCE</scope>
    <source>
        <strain evidence="6">ChiHjej11B10-19426</strain>
    </source>
</reference>
<dbReference type="PANTHER" id="PTHR11851:SF49">
    <property type="entry name" value="MITOCHONDRIAL-PROCESSING PEPTIDASE SUBUNIT ALPHA"/>
    <property type="match status" value="1"/>
</dbReference>
<dbReference type="GO" id="GO:0046872">
    <property type="term" value="F:metal ion binding"/>
    <property type="evidence" value="ECO:0007669"/>
    <property type="project" value="InterPro"/>
</dbReference>
<evidence type="ECO:0000313" key="6">
    <source>
        <dbReference type="EMBL" id="HIZ15886.1"/>
    </source>
</evidence>
<gene>
    <name evidence="6" type="ORF">H9816_08295</name>
</gene>
<feature type="domain" description="Peptidase M16 N-terminal" evidence="4">
    <location>
        <begin position="23"/>
        <end position="159"/>
    </location>
</feature>
<dbReference type="InterPro" id="IPR011249">
    <property type="entry name" value="Metalloenz_LuxS/M16"/>
</dbReference>
<accession>A0A9D2IM32</accession>
<dbReference type="InterPro" id="IPR050361">
    <property type="entry name" value="MPP/UQCRC_Complex"/>
</dbReference>
<dbReference type="Pfam" id="PF00675">
    <property type="entry name" value="Peptidase_M16"/>
    <property type="match status" value="1"/>
</dbReference>
<dbReference type="SUPFAM" id="SSF63411">
    <property type="entry name" value="LuxS/MPP-like metallohydrolase"/>
    <property type="match status" value="2"/>
</dbReference>
<dbReference type="Pfam" id="PF05193">
    <property type="entry name" value="Peptidase_M16_C"/>
    <property type="match status" value="1"/>
</dbReference>
<dbReference type="EMBL" id="DXCC01000031">
    <property type="protein sequence ID" value="HIZ15886.1"/>
    <property type="molecule type" value="Genomic_DNA"/>
</dbReference>
<evidence type="ECO:0000259" key="5">
    <source>
        <dbReference type="Pfam" id="PF05193"/>
    </source>
</evidence>
<comment type="caution">
    <text evidence="6">The sequence shown here is derived from an EMBL/GenBank/DDBJ whole genome shotgun (WGS) entry which is preliminary data.</text>
</comment>
<name>A0A9D2IM32_9BACT</name>
<dbReference type="PANTHER" id="PTHR11851">
    <property type="entry name" value="METALLOPROTEASE"/>
    <property type="match status" value="1"/>
</dbReference>
<dbReference type="InterPro" id="IPR001431">
    <property type="entry name" value="Pept_M16_Zn_BS"/>
</dbReference>
<proteinExistence type="inferred from homology"/>
<dbReference type="PROSITE" id="PS00143">
    <property type="entry name" value="INSULINASE"/>
    <property type="match status" value="1"/>
</dbReference>
<reference evidence="6" key="2">
    <citation type="submission" date="2021-04" db="EMBL/GenBank/DDBJ databases">
        <authorList>
            <person name="Gilroy R."/>
        </authorList>
    </citation>
    <scope>NUCLEOTIDE SEQUENCE</scope>
    <source>
        <strain evidence="6">ChiHjej11B10-19426</strain>
    </source>
</reference>
<sequence length="405" mass="45418">MEEFYTYTLSNGIRCIHRRVRSAVVHCALTVNAGTRDELPGEFGMAHLVEHTLFKGTERRKAWQVNCRLENMGGELNAFTTKEETVIHTTTLRSDYGKAVELLADIVFHSTFPDAEIEKEKHVIYDEINLYKDSPADRIYDEFEDLVFEGSSLGHNILGSKATLKRLDSAAIRRFVARTYTTDQMVFSVIGNLSEKAFRQTAERYFGSVPASRRTFVREPIGPVAPFDRICNRNTHQIHSMIGGQAYDLRDERRLTLLLLINTLGGPSANSLLNVLLREKNALSYGVEASYTPFTDTGIASIYCSCEKENADRCAELIRRQLNELIEKPLSPRRLSVAKRQFLGQLAISAENNESYMLGAAKSYLVFGEVDAFATVTEKLAAIDGEAIRSVAEDVFAGVSSLTYR</sequence>
<comment type="cofactor">
    <cofactor evidence="1">
        <name>Zn(2+)</name>
        <dbReference type="ChEBI" id="CHEBI:29105"/>
    </cofactor>
</comment>
<dbReference type="GO" id="GO:0006508">
    <property type="term" value="P:proteolysis"/>
    <property type="evidence" value="ECO:0007669"/>
    <property type="project" value="InterPro"/>
</dbReference>
<dbReference type="GO" id="GO:0004222">
    <property type="term" value="F:metalloendopeptidase activity"/>
    <property type="evidence" value="ECO:0007669"/>
    <property type="project" value="InterPro"/>
</dbReference>
<dbReference type="Gene3D" id="3.30.830.10">
    <property type="entry name" value="Metalloenzyme, LuxS/M16 peptidase-like"/>
    <property type="match status" value="2"/>
</dbReference>
<protein>
    <submittedName>
        <fullName evidence="6">Insulinase family protein</fullName>
    </submittedName>
</protein>
<dbReference type="AlphaFoldDB" id="A0A9D2IM32"/>
<feature type="domain" description="Peptidase M16 C-terminal" evidence="5">
    <location>
        <begin position="168"/>
        <end position="341"/>
    </location>
</feature>
<dbReference type="InterPro" id="IPR011765">
    <property type="entry name" value="Pept_M16_N"/>
</dbReference>
<organism evidence="6 7">
    <name type="scientific">Candidatus Tidjanibacter faecipullorum</name>
    <dbReference type="NCBI Taxonomy" id="2838766"/>
    <lineage>
        <taxon>Bacteria</taxon>
        <taxon>Pseudomonadati</taxon>
        <taxon>Bacteroidota</taxon>
        <taxon>Bacteroidia</taxon>
        <taxon>Bacteroidales</taxon>
        <taxon>Rikenellaceae</taxon>
        <taxon>Tidjanibacter</taxon>
    </lineage>
</organism>
<evidence type="ECO:0000256" key="3">
    <source>
        <dbReference type="RuleBase" id="RU004447"/>
    </source>
</evidence>
<dbReference type="InterPro" id="IPR007863">
    <property type="entry name" value="Peptidase_M16_C"/>
</dbReference>
<evidence type="ECO:0000256" key="1">
    <source>
        <dbReference type="ARBA" id="ARBA00001947"/>
    </source>
</evidence>
<comment type="similarity">
    <text evidence="2 3">Belongs to the peptidase M16 family.</text>
</comment>
<dbReference type="Proteomes" id="UP000824014">
    <property type="component" value="Unassembled WGS sequence"/>
</dbReference>
<evidence type="ECO:0000256" key="2">
    <source>
        <dbReference type="ARBA" id="ARBA00007261"/>
    </source>
</evidence>
<evidence type="ECO:0000313" key="7">
    <source>
        <dbReference type="Proteomes" id="UP000824014"/>
    </source>
</evidence>
<evidence type="ECO:0000259" key="4">
    <source>
        <dbReference type="Pfam" id="PF00675"/>
    </source>
</evidence>